<sequence>MNSRSRSSHKRKPMQDLRINPFSSSSISHNNYPDLEDAFKLNSSNNGTSSPNQSHSPDRSSVYAPSELNMSIGARAAITEQTRYIAKYGLDGDRNSSTSPNKSQMDEWDRVMDGIPCNTSIIDSHISQSFSMFHTNRSIIDISISEHHALDETCNQSDFFNSSRIMNTLATPERNKQKVDEASRLARLGIGLMTRGDEGGQQDQFHGGIGLDQSQYSTSGGSELEQSGMIGLFQAAMRIGEEHQDDNNDDGFSDADNDVAESFVSFHEPNMSVIEPNKSLFEGENFTDIQTDIPGNESLFHVDGDMQASFISYREPDLSLFERTDEDGPSDEIGTSGDGDICNRSEFDVDVSEIIAPSEFESRVPSGNYSSPLSKISMSRLPTTPEEPFERNGKNNNKLFPHFETMSEFDEGNEEARKASMESPPSSCIRQNSSPGFPRALDTVNEVLWPENSPVFLKESSKPLGGTEEEVILKKNADEDDEKQVNCSLLGRFDQSVYDSVKELERDTTNAGNLNIGNDLVNTSFGSTPSPQKHKMSRSLDLGESPQDSSPLSHQLFRTTPSPSKQDRSRSRPIGLNSNSTYLSSIDKFESSDDTKKSLEFHKKCNSIGNRQSSNDGFHGKSQNPRLPQRISLRDRYSRPDRFEDTYSTPSSASTLESSQGTFEDENAAVNRSLLEKFESNAAPVRKVEFSPRRYAV</sequence>
<feature type="region of interest" description="Disordered" evidence="1">
    <location>
        <begin position="375"/>
        <end position="397"/>
    </location>
</feature>
<feature type="compositionally biased region" description="Basic and acidic residues" evidence="1">
    <location>
        <begin position="632"/>
        <end position="645"/>
    </location>
</feature>
<feature type="compositionally biased region" description="Polar residues" evidence="1">
    <location>
        <begin position="423"/>
        <end position="434"/>
    </location>
</feature>
<accession>A0AAD3H8Q9</accession>
<protein>
    <submittedName>
        <fullName evidence="2">Uncharacterized protein</fullName>
    </submittedName>
</protein>
<feature type="region of interest" description="Disordered" evidence="1">
    <location>
        <begin position="1"/>
        <end position="66"/>
    </location>
</feature>
<feature type="region of interest" description="Disordered" evidence="1">
    <location>
        <begin position="606"/>
        <end position="668"/>
    </location>
</feature>
<evidence type="ECO:0000313" key="2">
    <source>
        <dbReference type="EMBL" id="GFH54109.1"/>
    </source>
</evidence>
<feature type="compositionally biased region" description="Polar residues" evidence="1">
    <location>
        <begin position="509"/>
        <end position="531"/>
    </location>
</feature>
<feature type="compositionally biased region" description="Low complexity" evidence="1">
    <location>
        <begin position="648"/>
        <end position="659"/>
    </location>
</feature>
<feature type="region of interest" description="Disordered" evidence="1">
    <location>
        <begin position="194"/>
        <end position="223"/>
    </location>
</feature>
<feature type="compositionally biased region" description="Polar residues" evidence="1">
    <location>
        <begin position="546"/>
        <end position="564"/>
    </location>
</feature>
<proteinExistence type="predicted"/>
<feature type="region of interest" description="Disordered" evidence="1">
    <location>
        <begin position="322"/>
        <end position="343"/>
    </location>
</feature>
<feature type="compositionally biased region" description="Polar residues" evidence="1">
    <location>
        <begin position="607"/>
        <end position="626"/>
    </location>
</feature>
<feature type="region of interest" description="Disordered" evidence="1">
    <location>
        <begin position="413"/>
        <end position="434"/>
    </location>
</feature>
<dbReference type="EMBL" id="BLLK01000047">
    <property type="protein sequence ID" value="GFH54109.1"/>
    <property type="molecule type" value="Genomic_DNA"/>
</dbReference>
<feature type="compositionally biased region" description="Polar residues" evidence="1">
    <location>
        <begin position="212"/>
        <end position="223"/>
    </location>
</feature>
<organism evidence="2 3">
    <name type="scientific">Chaetoceros tenuissimus</name>
    <dbReference type="NCBI Taxonomy" id="426638"/>
    <lineage>
        <taxon>Eukaryota</taxon>
        <taxon>Sar</taxon>
        <taxon>Stramenopiles</taxon>
        <taxon>Ochrophyta</taxon>
        <taxon>Bacillariophyta</taxon>
        <taxon>Coscinodiscophyceae</taxon>
        <taxon>Chaetocerotophycidae</taxon>
        <taxon>Chaetocerotales</taxon>
        <taxon>Chaetocerotaceae</taxon>
        <taxon>Chaetoceros</taxon>
    </lineage>
</organism>
<feature type="compositionally biased region" description="Polar residues" evidence="1">
    <location>
        <begin position="41"/>
        <end position="55"/>
    </location>
</feature>
<reference evidence="2 3" key="1">
    <citation type="journal article" date="2021" name="Sci. Rep.">
        <title>The genome of the diatom Chaetoceros tenuissimus carries an ancient integrated fragment of an extant virus.</title>
        <authorList>
            <person name="Hongo Y."/>
            <person name="Kimura K."/>
            <person name="Takaki Y."/>
            <person name="Yoshida Y."/>
            <person name="Baba S."/>
            <person name="Kobayashi G."/>
            <person name="Nagasaki K."/>
            <person name="Hano T."/>
            <person name="Tomaru Y."/>
        </authorList>
    </citation>
    <scope>NUCLEOTIDE SEQUENCE [LARGE SCALE GENOMIC DNA]</scope>
    <source>
        <strain evidence="2 3">NIES-3715</strain>
    </source>
</reference>
<dbReference type="Proteomes" id="UP001054902">
    <property type="component" value="Unassembled WGS sequence"/>
</dbReference>
<feature type="compositionally biased region" description="Polar residues" evidence="1">
    <location>
        <begin position="21"/>
        <end position="31"/>
    </location>
</feature>
<feature type="region of interest" description="Disordered" evidence="1">
    <location>
        <begin position="509"/>
        <end position="580"/>
    </location>
</feature>
<keyword evidence="3" id="KW-1185">Reference proteome</keyword>
<gene>
    <name evidence="2" type="ORF">CTEN210_10585</name>
</gene>
<evidence type="ECO:0000256" key="1">
    <source>
        <dbReference type="SAM" id="MobiDB-lite"/>
    </source>
</evidence>
<feature type="compositionally biased region" description="Basic residues" evidence="1">
    <location>
        <begin position="1"/>
        <end position="12"/>
    </location>
</feature>
<evidence type="ECO:0000313" key="3">
    <source>
        <dbReference type="Proteomes" id="UP001054902"/>
    </source>
</evidence>
<comment type="caution">
    <text evidence="2">The sequence shown here is derived from an EMBL/GenBank/DDBJ whole genome shotgun (WGS) entry which is preliminary data.</text>
</comment>
<name>A0AAD3H8Q9_9STRA</name>
<dbReference type="AlphaFoldDB" id="A0AAD3H8Q9"/>